<keyword evidence="2" id="KW-0255">Endonuclease</keyword>
<dbReference type="AlphaFoldDB" id="A0A0W0VVZ6"/>
<protein>
    <submittedName>
        <fullName evidence="2">Secreted endonuclease</fullName>
    </submittedName>
</protein>
<evidence type="ECO:0000256" key="1">
    <source>
        <dbReference type="SAM" id="SignalP"/>
    </source>
</evidence>
<keyword evidence="3" id="KW-1185">Reference proteome</keyword>
<dbReference type="RefSeq" id="WP_065240038.1">
    <property type="nucleotide sequence ID" value="NZ_CAAAIB010000007.1"/>
</dbReference>
<dbReference type="OrthoDB" id="5647842at2"/>
<proteinExistence type="predicted"/>
<gene>
    <name evidence="2" type="ORF">Lmac_2542</name>
</gene>
<sequence>MIKYLLMACMPLILAACSTQSNEQYYRTHPQVLQDAIKNCSTGQSSRLSCEQLANIATSVNELAFQLQINPQAFGKKILSLQETLARQQADLNTNPNQPALRETVKKNEEQLAEFLAVVRWIESPES</sequence>
<keyword evidence="2" id="KW-0540">Nuclease</keyword>
<accession>A0A0W0VVZ6</accession>
<comment type="caution">
    <text evidence="2">The sequence shown here is derived from an EMBL/GenBank/DDBJ whole genome shotgun (WGS) entry which is preliminary data.</text>
</comment>
<reference evidence="2 3" key="1">
    <citation type="submission" date="2015-11" db="EMBL/GenBank/DDBJ databases">
        <title>Genomic analysis of 38 Legionella species identifies large and diverse effector repertoires.</title>
        <authorList>
            <person name="Burstein D."/>
            <person name="Amaro F."/>
            <person name="Zusman T."/>
            <person name="Lifshitz Z."/>
            <person name="Cohen O."/>
            <person name="Gilbert J.A."/>
            <person name="Pupko T."/>
            <person name="Shuman H.A."/>
            <person name="Segal G."/>
        </authorList>
    </citation>
    <scope>NUCLEOTIDE SEQUENCE [LARGE SCALE GENOMIC DNA]</scope>
    <source>
        <strain evidence="2 3">PX-1-G2-E2</strain>
    </source>
</reference>
<evidence type="ECO:0000313" key="2">
    <source>
        <dbReference type="EMBL" id="KTD24455.1"/>
    </source>
</evidence>
<dbReference type="EMBL" id="LNYL01000050">
    <property type="protein sequence ID" value="KTD24455.1"/>
    <property type="molecule type" value="Genomic_DNA"/>
</dbReference>
<dbReference type="PATRIC" id="fig|466.6.peg.2712"/>
<name>A0A0W0VVZ6_9GAMM</name>
<keyword evidence="1" id="KW-0732">Signal</keyword>
<organism evidence="2 3">
    <name type="scientific">Legionella maceachernii</name>
    <dbReference type="NCBI Taxonomy" id="466"/>
    <lineage>
        <taxon>Bacteria</taxon>
        <taxon>Pseudomonadati</taxon>
        <taxon>Pseudomonadota</taxon>
        <taxon>Gammaproteobacteria</taxon>
        <taxon>Legionellales</taxon>
        <taxon>Legionellaceae</taxon>
        <taxon>Legionella</taxon>
    </lineage>
</organism>
<dbReference type="PROSITE" id="PS51257">
    <property type="entry name" value="PROKAR_LIPOPROTEIN"/>
    <property type="match status" value="1"/>
</dbReference>
<feature type="signal peptide" evidence="1">
    <location>
        <begin position="1"/>
        <end position="21"/>
    </location>
</feature>
<keyword evidence="2" id="KW-0378">Hydrolase</keyword>
<dbReference type="GO" id="GO:0004519">
    <property type="term" value="F:endonuclease activity"/>
    <property type="evidence" value="ECO:0007669"/>
    <property type="project" value="UniProtKB-KW"/>
</dbReference>
<feature type="chain" id="PRO_5006915128" evidence="1">
    <location>
        <begin position="22"/>
        <end position="127"/>
    </location>
</feature>
<dbReference type="Proteomes" id="UP000054908">
    <property type="component" value="Unassembled WGS sequence"/>
</dbReference>
<evidence type="ECO:0000313" key="3">
    <source>
        <dbReference type="Proteomes" id="UP000054908"/>
    </source>
</evidence>
<dbReference type="STRING" id="466.Lmac_2542"/>